<dbReference type="PANTHER" id="PTHR37829:SF3">
    <property type="entry name" value="PROTEIN JAYE-RELATED"/>
    <property type="match status" value="1"/>
</dbReference>
<dbReference type="InterPro" id="IPR058530">
    <property type="entry name" value="Baseplate_J-like_C"/>
</dbReference>
<evidence type="ECO:0000313" key="6">
    <source>
        <dbReference type="Proteomes" id="UP001527181"/>
    </source>
</evidence>
<dbReference type="Pfam" id="PF26079">
    <property type="entry name" value="Baseplate_J_C"/>
    <property type="match status" value="1"/>
</dbReference>
<dbReference type="EMBL" id="JAMDNP010000135">
    <property type="protein sequence ID" value="MCY9764923.1"/>
    <property type="molecule type" value="Genomic_DNA"/>
</dbReference>
<feature type="domain" description="Baseplate J-like C-terminal" evidence="4">
    <location>
        <begin position="278"/>
        <end position="356"/>
    </location>
</feature>
<dbReference type="RefSeq" id="WP_268600856.1">
    <property type="nucleotide sequence ID" value="NZ_JAKOBS010000035.1"/>
</dbReference>
<dbReference type="PANTHER" id="PTHR37829">
    <property type="entry name" value="PHAGE-LIKE ELEMENT PBSX PROTEIN XKDT"/>
    <property type="match status" value="1"/>
</dbReference>
<evidence type="ECO:0000259" key="4">
    <source>
        <dbReference type="Pfam" id="PF26079"/>
    </source>
</evidence>
<dbReference type="InterPro" id="IPR058531">
    <property type="entry name" value="Baseplate_J_M"/>
</dbReference>
<comment type="similarity">
    <text evidence="1">Belongs to the Mu gp47/PBSX XkdT family.</text>
</comment>
<evidence type="ECO:0000259" key="3">
    <source>
        <dbReference type="Pfam" id="PF26078"/>
    </source>
</evidence>
<evidence type="ECO:0000313" key="5">
    <source>
        <dbReference type="EMBL" id="MCY9764923.1"/>
    </source>
</evidence>
<sequence length="368" mass="40089">MSDDLHFVDVDVTKTLENMITVYEAVTERKLYPADPVRLFLLTIAKLLVMQQVLIDSSKKMDHLRFARGEYLDLLGERYGVKRLEASSARTTIRFMLSALQTSAITIPLGTRVTSGDNVYFTTIEAAEIRKDSMTVDVSVECVLPGTSGNGYLPGQLTTLVDPIPFVASVTNLTTTLGGADTENDDSLRERIRLSLGSFSVAGPHDSYVYWAKTASPAIIDVAVNSPSVRVVRIVPLLAGGEIPSQDVLDSVADVLNDRSVRPLTDKVEVAAPVIKKYNIDATFWIHRDNAAEATTIQAAVQSAVSDYALWQKSKLGRAMNQSELIRRVMAAGAYRVNVTSPVYAEVGHDEVAIADAKSITYGGMVDD</sequence>
<evidence type="ECO:0000259" key="2">
    <source>
        <dbReference type="Pfam" id="PF04865"/>
    </source>
</evidence>
<dbReference type="Proteomes" id="UP001527181">
    <property type="component" value="Unassembled WGS sequence"/>
</dbReference>
<feature type="domain" description="Baseplate J-like central" evidence="3">
    <location>
        <begin position="201"/>
        <end position="272"/>
    </location>
</feature>
<dbReference type="InterPro" id="IPR052399">
    <property type="entry name" value="Phage_Baseplate_Assmbl_Protein"/>
</dbReference>
<comment type="caution">
    <text evidence="5">The sequence shown here is derived from an EMBL/GenBank/DDBJ whole genome shotgun (WGS) entry which is preliminary data.</text>
</comment>
<accession>A0ABT4H826</accession>
<feature type="domain" description="Baseplate protein J-like barrel" evidence="2">
    <location>
        <begin position="101"/>
        <end position="179"/>
    </location>
</feature>
<gene>
    <name evidence="5" type="ORF">M5X12_30980</name>
</gene>
<dbReference type="InterPro" id="IPR006949">
    <property type="entry name" value="Barrel_Baseplate_J-like"/>
</dbReference>
<dbReference type="PIRSF" id="PIRSF020481">
    <property type="entry name" value="BAP"/>
    <property type="match status" value="1"/>
</dbReference>
<evidence type="ECO:0000256" key="1">
    <source>
        <dbReference type="ARBA" id="ARBA00038087"/>
    </source>
</evidence>
<organism evidence="5 6">
    <name type="scientific">Paenibacillus alvei</name>
    <name type="common">Bacillus alvei</name>
    <dbReference type="NCBI Taxonomy" id="44250"/>
    <lineage>
        <taxon>Bacteria</taxon>
        <taxon>Bacillati</taxon>
        <taxon>Bacillota</taxon>
        <taxon>Bacilli</taxon>
        <taxon>Bacillales</taxon>
        <taxon>Paenibacillaceae</taxon>
        <taxon>Paenibacillus</taxon>
    </lineage>
</organism>
<dbReference type="Pfam" id="PF26078">
    <property type="entry name" value="Baseplate_J_M"/>
    <property type="match status" value="1"/>
</dbReference>
<proteinExistence type="inferred from homology"/>
<reference evidence="5 6" key="1">
    <citation type="submission" date="2022-05" db="EMBL/GenBank/DDBJ databases">
        <title>Genome Sequencing of Bee-Associated Microbes.</title>
        <authorList>
            <person name="Dunlap C."/>
        </authorList>
    </citation>
    <scope>NUCLEOTIDE SEQUENCE [LARGE SCALE GENOMIC DNA]</scope>
    <source>
        <strain evidence="5 6">NRRL B-04010</strain>
    </source>
</reference>
<keyword evidence="6" id="KW-1185">Reference proteome</keyword>
<dbReference type="Pfam" id="PF04865">
    <property type="entry name" value="Baseplate_J"/>
    <property type="match status" value="1"/>
</dbReference>
<dbReference type="InterPro" id="IPR014507">
    <property type="entry name" value="Baseplate_assembly_J_pred"/>
</dbReference>
<name>A0ABT4H826_PAEAL</name>
<protein>
    <submittedName>
        <fullName evidence="5">Baseplate J/gp47 family protein</fullName>
    </submittedName>
</protein>